<dbReference type="Pfam" id="PF19853">
    <property type="entry name" value="DUF6328"/>
    <property type="match status" value="1"/>
</dbReference>
<keyword evidence="4" id="KW-1185">Reference proteome</keyword>
<feature type="region of interest" description="Disordered" evidence="1">
    <location>
        <begin position="1"/>
        <end position="21"/>
    </location>
</feature>
<dbReference type="Proteomes" id="UP000292935">
    <property type="component" value="Unassembled WGS sequence"/>
</dbReference>
<name>A0A4Q2JHS6_9MICO</name>
<keyword evidence="2" id="KW-0472">Membrane</keyword>
<dbReference type="RefSeq" id="WP_056012387.1">
    <property type="nucleotide sequence ID" value="NZ_SDPO01000003.1"/>
</dbReference>
<feature type="transmembrane region" description="Helical" evidence="2">
    <location>
        <begin position="139"/>
        <end position="160"/>
    </location>
</feature>
<evidence type="ECO:0000256" key="2">
    <source>
        <dbReference type="SAM" id="Phobius"/>
    </source>
</evidence>
<keyword evidence="2" id="KW-0812">Transmembrane</keyword>
<dbReference type="AlphaFoldDB" id="A0A4Q2JHS6"/>
<proteinExistence type="predicted"/>
<accession>A0A4Q2JHS6</accession>
<keyword evidence="2" id="KW-1133">Transmembrane helix</keyword>
<comment type="caution">
    <text evidence="3">The sequence shown here is derived from an EMBL/GenBank/DDBJ whole genome shotgun (WGS) entry which is preliminary data.</text>
</comment>
<feature type="transmembrane region" description="Helical" evidence="2">
    <location>
        <begin position="70"/>
        <end position="93"/>
    </location>
</feature>
<evidence type="ECO:0000313" key="3">
    <source>
        <dbReference type="EMBL" id="RXZ47282.1"/>
    </source>
</evidence>
<reference evidence="3 4" key="1">
    <citation type="submission" date="2019-01" db="EMBL/GenBank/DDBJ databases">
        <authorList>
            <person name="Li J."/>
        </authorList>
    </citation>
    <scope>NUCLEOTIDE SEQUENCE [LARGE SCALE GENOMIC DNA]</scope>
    <source>
        <strain evidence="3 4">CCUG 35506</strain>
    </source>
</reference>
<protein>
    <submittedName>
        <fullName evidence="3">Sodium:proton antiporter</fullName>
    </submittedName>
</protein>
<evidence type="ECO:0000313" key="4">
    <source>
        <dbReference type="Proteomes" id="UP000292935"/>
    </source>
</evidence>
<dbReference type="OrthoDB" id="3625784at2"/>
<evidence type="ECO:0000256" key="1">
    <source>
        <dbReference type="SAM" id="MobiDB-lite"/>
    </source>
</evidence>
<dbReference type="EMBL" id="SDPO01000003">
    <property type="protein sequence ID" value="RXZ47282.1"/>
    <property type="molecule type" value="Genomic_DNA"/>
</dbReference>
<sequence>MATDGTGSPVDNLDDRSDGRDETRIERLDRNWSDILQELRATQTGTQIMTGFLLAAAFQPRFLDLDGYELGLYLVLVALACTATLLGFAPVILHRQLFGQQRKEQIVRRGDRLLRAHLLVATLLAVGVAGFIFEIALGRIAGFIALGIALVAAALLWIVVPRLAGRRS</sequence>
<gene>
    <name evidence="3" type="ORF">ESP57_11915</name>
</gene>
<feature type="transmembrane region" description="Helical" evidence="2">
    <location>
        <begin position="113"/>
        <end position="133"/>
    </location>
</feature>
<dbReference type="InterPro" id="IPR046291">
    <property type="entry name" value="DUF6328"/>
</dbReference>
<organism evidence="3 4">
    <name type="scientific">Agromyces fucosus</name>
    <dbReference type="NCBI Taxonomy" id="41985"/>
    <lineage>
        <taxon>Bacteria</taxon>
        <taxon>Bacillati</taxon>
        <taxon>Actinomycetota</taxon>
        <taxon>Actinomycetes</taxon>
        <taxon>Micrococcales</taxon>
        <taxon>Microbacteriaceae</taxon>
        <taxon>Agromyces</taxon>
    </lineage>
</organism>